<evidence type="ECO:0000256" key="1">
    <source>
        <dbReference type="SAM" id="MobiDB-lite"/>
    </source>
</evidence>
<dbReference type="EMBL" id="CP086715">
    <property type="protein sequence ID" value="WOO78646.1"/>
    <property type="molecule type" value="Genomic_DNA"/>
</dbReference>
<dbReference type="InterPro" id="IPR035896">
    <property type="entry name" value="AN1-like_Znf"/>
</dbReference>
<dbReference type="PANTHER" id="PTHR14677:SF40">
    <property type="entry name" value="CDC48-ASSOCIATED UBIQUITIN-LIKE_ZINC FINGER PROTEIN 1"/>
    <property type="match status" value="1"/>
</dbReference>
<gene>
    <name evidence="2" type="primary">Zfand1</name>
    <name evidence="2" type="ORF">LOC62_02G002185</name>
</gene>
<evidence type="ECO:0000313" key="2">
    <source>
        <dbReference type="EMBL" id="WOO78646.1"/>
    </source>
</evidence>
<reference evidence="2" key="1">
    <citation type="submission" date="2023-10" db="EMBL/GenBank/DDBJ databases">
        <authorList>
            <person name="Noh H."/>
        </authorList>
    </citation>
    <scope>NUCLEOTIDE SEQUENCE</scope>
    <source>
        <strain evidence="2">DUCC4014</strain>
    </source>
</reference>
<organism evidence="2 3">
    <name type="scientific">Vanrija pseudolonga</name>
    <dbReference type="NCBI Taxonomy" id="143232"/>
    <lineage>
        <taxon>Eukaryota</taxon>
        <taxon>Fungi</taxon>
        <taxon>Dikarya</taxon>
        <taxon>Basidiomycota</taxon>
        <taxon>Agaricomycotina</taxon>
        <taxon>Tremellomycetes</taxon>
        <taxon>Trichosporonales</taxon>
        <taxon>Trichosporonaceae</taxon>
        <taxon>Vanrija</taxon>
    </lineage>
</organism>
<dbReference type="RefSeq" id="XP_062624678.1">
    <property type="nucleotide sequence ID" value="XM_062768694.1"/>
</dbReference>
<sequence>MSLLDVGAQCYACTLIDFLPFPCPTCSHTFCANHIHGHGCESPDPPAGPSVKRRRGVCARQACENETIESIGGLEKGIDGEGIAREVRCPGCAEAFCISHRAQDAHACTAPRFYDARHNATIARREKAKELLAKHFPQQAAKERLNMPKQVDRTRSSKPEASAPEPNTRATATETPAQAAPPAEAPAAPAPPRPAGPEDKLFKAHLMTIRSLAKPLEPRFASTSRDESVTVEWVVDESGSRVRQWVAAPAGKYNPKAAGLALAGPPAKPARVWVPLSTPIGKLFDSLVAQGKVARPKEGADAKQALSLLRLSTQPGASREPVVLDLSQTVQTQISSGDVLVLVRGWTAA</sequence>
<feature type="compositionally biased region" description="Low complexity" evidence="1">
    <location>
        <begin position="168"/>
        <end position="187"/>
    </location>
</feature>
<proteinExistence type="predicted"/>
<dbReference type="Gene3D" id="4.10.1110.10">
    <property type="entry name" value="AN1-like Zinc finger"/>
    <property type="match status" value="2"/>
</dbReference>
<dbReference type="GeneID" id="87805433"/>
<dbReference type="SUPFAM" id="SSF118310">
    <property type="entry name" value="AN1-like Zinc finger"/>
    <property type="match status" value="2"/>
</dbReference>
<protein>
    <submittedName>
        <fullName evidence="2">AN1-type zinc finger protein 1</fullName>
    </submittedName>
</protein>
<keyword evidence="3" id="KW-1185">Reference proteome</keyword>
<dbReference type="AlphaFoldDB" id="A0AAF0Y6M7"/>
<dbReference type="Proteomes" id="UP000827549">
    <property type="component" value="Chromosome 2"/>
</dbReference>
<name>A0AAF0Y6M7_9TREE</name>
<feature type="region of interest" description="Disordered" evidence="1">
    <location>
        <begin position="136"/>
        <end position="199"/>
    </location>
</feature>
<evidence type="ECO:0000313" key="3">
    <source>
        <dbReference type="Proteomes" id="UP000827549"/>
    </source>
</evidence>
<feature type="compositionally biased region" description="Basic and acidic residues" evidence="1">
    <location>
        <begin position="141"/>
        <end position="158"/>
    </location>
</feature>
<dbReference type="PANTHER" id="PTHR14677">
    <property type="entry name" value="ARSENITE INDUCUBLE RNA ASSOCIATED PROTEIN AIP-1-RELATED"/>
    <property type="match status" value="1"/>
</dbReference>
<accession>A0AAF0Y6M7</accession>
<dbReference type="GO" id="GO:0005737">
    <property type="term" value="C:cytoplasm"/>
    <property type="evidence" value="ECO:0007669"/>
    <property type="project" value="TreeGrafter"/>
</dbReference>